<dbReference type="GO" id="GO:0004523">
    <property type="term" value="F:RNA-DNA hybrid ribonuclease activity"/>
    <property type="evidence" value="ECO:0007669"/>
    <property type="project" value="InterPro"/>
</dbReference>
<dbReference type="Pfam" id="PF13456">
    <property type="entry name" value="RVT_3"/>
    <property type="match status" value="1"/>
</dbReference>
<sequence>MLDSPLFSAHVRERVGSVGGSSGVVFLDGLRLGRGLRNIIVEVDSKACLSTVKEELSCSKWSLFPIHCEIRVPKASFSYLRWPWVPREANQAADWVASSVKRRGVVRGLGHSTSNLPDFHSIPRRFCLVLPEIVAIMGMVVLGLSLFLSVVVFLFLGLLGS</sequence>
<name>A0AAD4V5B2_PRUDU</name>
<dbReference type="EMBL" id="JAJFAZ020000007">
    <property type="protein sequence ID" value="KAI5317746.1"/>
    <property type="molecule type" value="Genomic_DNA"/>
</dbReference>
<dbReference type="AlphaFoldDB" id="A0AAD4V5B2"/>
<keyword evidence="1" id="KW-1133">Transmembrane helix</keyword>
<feature type="domain" description="RNase H type-1" evidence="2">
    <location>
        <begin position="33"/>
        <end position="99"/>
    </location>
</feature>
<evidence type="ECO:0000256" key="1">
    <source>
        <dbReference type="SAM" id="Phobius"/>
    </source>
</evidence>
<dbReference type="InterPro" id="IPR036397">
    <property type="entry name" value="RNaseH_sf"/>
</dbReference>
<evidence type="ECO:0000259" key="2">
    <source>
        <dbReference type="Pfam" id="PF13456"/>
    </source>
</evidence>
<feature type="transmembrane region" description="Helical" evidence="1">
    <location>
        <begin position="133"/>
        <end position="159"/>
    </location>
</feature>
<dbReference type="Gene3D" id="3.30.420.10">
    <property type="entry name" value="Ribonuclease H-like superfamily/Ribonuclease H"/>
    <property type="match status" value="1"/>
</dbReference>
<dbReference type="SUPFAM" id="SSF53098">
    <property type="entry name" value="Ribonuclease H-like"/>
    <property type="match status" value="1"/>
</dbReference>
<protein>
    <recommendedName>
        <fullName evidence="2">RNase H type-1 domain-containing protein</fullName>
    </recommendedName>
</protein>
<proteinExistence type="predicted"/>
<keyword evidence="1" id="KW-0472">Membrane</keyword>
<comment type="caution">
    <text evidence="3">The sequence shown here is derived from an EMBL/GenBank/DDBJ whole genome shotgun (WGS) entry which is preliminary data.</text>
</comment>
<evidence type="ECO:0000313" key="4">
    <source>
        <dbReference type="Proteomes" id="UP001054821"/>
    </source>
</evidence>
<keyword evidence="4" id="KW-1185">Reference proteome</keyword>
<dbReference type="Proteomes" id="UP001054821">
    <property type="component" value="Chromosome 7"/>
</dbReference>
<dbReference type="InterPro" id="IPR012337">
    <property type="entry name" value="RNaseH-like_sf"/>
</dbReference>
<organism evidence="3 4">
    <name type="scientific">Prunus dulcis</name>
    <name type="common">Almond</name>
    <name type="synonym">Amygdalus dulcis</name>
    <dbReference type="NCBI Taxonomy" id="3755"/>
    <lineage>
        <taxon>Eukaryota</taxon>
        <taxon>Viridiplantae</taxon>
        <taxon>Streptophyta</taxon>
        <taxon>Embryophyta</taxon>
        <taxon>Tracheophyta</taxon>
        <taxon>Spermatophyta</taxon>
        <taxon>Magnoliopsida</taxon>
        <taxon>eudicotyledons</taxon>
        <taxon>Gunneridae</taxon>
        <taxon>Pentapetalae</taxon>
        <taxon>rosids</taxon>
        <taxon>fabids</taxon>
        <taxon>Rosales</taxon>
        <taxon>Rosaceae</taxon>
        <taxon>Amygdaloideae</taxon>
        <taxon>Amygdaleae</taxon>
        <taxon>Prunus</taxon>
    </lineage>
</organism>
<evidence type="ECO:0000313" key="3">
    <source>
        <dbReference type="EMBL" id="KAI5317746.1"/>
    </source>
</evidence>
<dbReference type="InterPro" id="IPR002156">
    <property type="entry name" value="RNaseH_domain"/>
</dbReference>
<reference evidence="3 4" key="1">
    <citation type="journal article" date="2022" name="G3 (Bethesda)">
        <title>Whole-genome sequence and methylome profiling of the almond [Prunus dulcis (Mill.) D.A. Webb] cultivar 'Nonpareil'.</title>
        <authorList>
            <person name="D'Amico-Willman K.M."/>
            <person name="Ouma W.Z."/>
            <person name="Meulia T."/>
            <person name="Sideli G.M."/>
            <person name="Gradziel T.M."/>
            <person name="Fresnedo-Ramirez J."/>
        </authorList>
    </citation>
    <scope>NUCLEOTIDE SEQUENCE [LARGE SCALE GENOMIC DNA]</scope>
    <source>
        <strain evidence="3">Clone GOH B32 T37-40</strain>
    </source>
</reference>
<accession>A0AAD4V5B2</accession>
<dbReference type="GO" id="GO:0003676">
    <property type="term" value="F:nucleic acid binding"/>
    <property type="evidence" value="ECO:0007669"/>
    <property type="project" value="InterPro"/>
</dbReference>
<keyword evidence="1" id="KW-0812">Transmembrane</keyword>
<gene>
    <name evidence="3" type="ORF">L3X38_037453</name>
</gene>